<organism evidence="3 4">
    <name type="scientific">Larkinella knui</name>
    <dbReference type="NCBI Taxonomy" id="2025310"/>
    <lineage>
        <taxon>Bacteria</taxon>
        <taxon>Pseudomonadati</taxon>
        <taxon>Bacteroidota</taxon>
        <taxon>Cytophagia</taxon>
        <taxon>Cytophagales</taxon>
        <taxon>Spirosomataceae</taxon>
        <taxon>Larkinella</taxon>
    </lineage>
</organism>
<evidence type="ECO:0000313" key="4">
    <source>
        <dbReference type="Proteomes" id="UP000274271"/>
    </source>
</evidence>
<dbReference type="OrthoDB" id="956368at2"/>
<dbReference type="EMBL" id="RQJP01000005">
    <property type="protein sequence ID" value="RRB11500.1"/>
    <property type="molecule type" value="Genomic_DNA"/>
</dbReference>
<keyword evidence="2" id="KW-0732">Signal</keyword>
<comment type="caution">
    <text evidence="3">The sequence shown here is derived from an EMBL/GenBank/DDBJ whole genome shotgun (WGS) entry which is preliminary data.</text>
</comment>
<feature type="transmembrane region" description="Helical" evidence="1">
    <location>
        <begin position="82"/>
        <end position="103"/>
    </location>
</feature>
<keyword evidence="1" id="KW-0812">Transmembrane</keyword>
<keyword evidence="1" id="KW-1133">Transmembrane helix</keyword>
<evidence type="ECO:0000256" key="1">
    <source>
        <dbReference type="SAM" id="Phobius"/>
    </source>
</evidence>
<keyword evidence="4" id="KW-1185">Reference proteome</keyword>
<evidence type="ECO:0000256" key="2">
    <source>
        <dbReference type="SAM" id="SignalP"/>
    </source>
</evidence>
<proteinExistence type="predicted"/>
<evidence type="ECO:0000313" key="3">
    <source>
        <dbReference type="EMBL" id="RRB11500.1"/>
    </source>
</evidence>
<evidence type="ECO:0008006" key="5">
    <source>
        <dbReference type="Google" id="ProtNLM"/>
    </source>
</evidence>
<protein>
    <recommendedName>
        <fullName evidence="5">DUF3592 domain-containing protein</fullName>
    </recommendedName>
</protein>
<accession>A0A3P1CE49</accession>
<dbReference type="Proteomes" id="UP000274271">
    <property type="component" value="Unassembled WGS sequence"/>
</dbReference>
<dbReference type="AlphaFoldDB" id="A0A3P1CE49"/>
<dbReference type="RefSeq" id="WP_124909168.1">
    <property type="nucleotide sequence ID" value="NZ_RQJP01000005.1"/>
</dbReference>
<sequence length="115" mass="12473">MKIGLFILLLSIGPVAMARSVVQTRLVDNGKTLTIQISGHRDGRKIHFDQTFDVSNQNILQKERIKYRAFRSVGLVPPVAEFPGLITAAVGLVALAGTALAVWSQNVKIAAPRPI</sequence>
<reference evidence="3 4" key="1">
    <citation type="submission" date="2018-11" db="EMBL/GenBank/DDBJ databases">
        <authorList>
            <person name="Zhou Z."/>
            <person name="Wang G."/>
        </authorList>
    </citation>
    <scope>NUCLEOTIDE SEQUENCE [LARGE SCALE GENOMIC DNA]</scope>
    <source>
        <strain evidence="3 4">KCTC42998</strain>
    </source>
</reference>
<name>A0A3P1CE49_9BACT</name>
<keyword evidence="1" id="KW-0472">Membrane</keyword>
<gene>
    <name evidence="3" type="ORF">EHT87_23780</name>
</gene>
<feature type="signal peptide" evidence="2">
    <location>
        <begin position="1"/>
        <end position="18"/>
    </location>
</feature>
<feature type="chain" id="PRO_5018230471" description="DUF3592 domain-containing protein" evidence="2">
    <location>
        <begin position="19"/>
        <end position="115"/>
    </location>
</feature>